<proteinExistence type="predicted"/>
<sequence>MGREGNQTSPGERAQCRIAEILQYSCNVEKDANGQPQVHCFPIPRIFKLCRGLPAVEITTLVDIDLATGEVVIPPDASSQKLVVKATWKNVIRCNSDDSSEG</sequence>
<evidence type="ECO:0000313" key="2">
    <source>
        <dbReference type="Proteomes" id="UP000807342"/>
    </source>
</evidence>
<dbReference type="AlphaFoldDB" id="A0A9P6C0G7"/>
<evidence type="ECO:0000313" key="1">
    <source>
        <dbReference type="EMBL" id="KAF9446572.1"/>
    </source>
</evidence>
<keyword evidence="2" id="KW-1185">Reference proteome</keyword>
<dbReference type="OrthoDB" id="3983163at2759"/>
<organism evidence="1 2">
    <name type="scientific">Macrolepiota fuliginosa MF-IS2</name>
    <dbReference type="NCBI Taxonomy" id="1400762"/>
    <lineage>
        <taxon>Eukaryota</taxon>
        <taxon>Fungi</taxon>
        <taxon>Dikarya</taxon>
        <taxon>Basidiomycota</taxon>
        <taxon>Agaricomycotina</taxon>
        <taxon>Agaricomycetes</taxon>
        <taxon>Agaricomycetidae</taxon>
        <taxon>Agaricales</taxon>
        <taxon>Agaricineae</taxon>
        <taxon>Agaricaceae</taxon>
        <taxon>Macrolepiota</taxon>
    </lineage>
</organism>
<accession>A0A9P6C0G7</accession>
<dbReference type="Pfam" id="PF11093">
    <property type="entry name" value="Mitochondr_Som1"/>
    <property type="match status" value="1"/>
</dbReference>
<gene>
    <name evidence="1" type="ORF">P691DRAFT_708264</name>
</gene>
<dbReference type="Proteomes" id="UP000807342">
    <property type="component" value="Unassembled WGS sequence"/>
</dbReference>
<comment type="caution">
    <text evidence="1">The sequence shown here is derived from an EMBL/GenBank/DDBJ whole genome shotgun (WGS) entry which is preliminary data.</text>
</comment>
<name>A0A9P6C0G7_9AGAR</name>
<dbReference type="EMBL" id="MU151238">
    <property type="protein sequence ID" value="KAF9446572.1"/>
    <property type="molecule type" value="Genomic_DNA"/>
</dbReference>
<reference evidence="1" key="1">
    <citation type="submission" date="2020-11" db="EMBL/GenBank/DDBJ databases">
        <authorList>
            <consortium name="DOE Joint Genome Institute"/>
            <person name="Ahrendt S."/>
            <person name="Riley R."/>
            <person name="Andreopoulos W."/>
            <person name="Labutti K."/>
            <person name="Pangilinan J."/>
            <person name="Ruiz-Duenas F.J."/>
            <person name="Barrasa J.M."/>
            <person name="Sanchez-Garcia M."/>
            <person name="Camarero S."/>
            <person name="Miyauchi S."/>
            <person name="Serrano A."/>
            <person name="Linde D."/>
            <person name="Babiker R."/>
            <person name="Drula E."/>
            <person name="Ayuso-Fernandez I."/>
            <person name="Pacheco R."/>
            <person name="Padilla G."/>
            <person name="Ferreira P."/>
            <person name="Barriuso J."/>
            <person name="Kellner H."/>
            <person name="Castanera R."/>
            <person name="Alfaro M."/>
            <person name="Ramirez L."/>
            <person name="Pisabarro A.G."/>
            <person name="Kuo A."/>
            <person name="Tritt A."/>
            <person name="Lipzen A."/>
            <person name="He G."/>
            <person name="Yan M."/>
            <person name="Ng V."/>
            <person name="Cullen D."/>
            <person name="Martin F."/>
            <person name="Rosso M.-N."/>
            <person name="Henrissat B."/>
            <person name="Hibbett D."/>
            <person name="Martinez A.T."/>
            <person name="Grigoriev I.V."/>
        </authorList>
    </citation>
    <scope>NUCLEOTIDE SEQUENCE</scope>
    <source>
        <strain evidence="1">MF-IS2</strain>
    </source>
</reference>
<dbReference type="InterPro" id="IPR024645">
    <property type="entry name" value="Mitochondr_Som1"/>
</dbReference>
<dbReference type="GO" id="GO:0042720">
    <property type="term" value="C:mitochondrial inner membrane peptidase complex"/>
    <property type="evidence" value="ECO:0007669"/>
    <property type="project" value="InterPro"/>
</dbReference>
<protein>
    <submittedName>
        <fullName evidence="1">Uncharacterized protein</fullName>
    </submittedName>
</protein>